<dbReference type="GO" id="GO:0030436">
    <property type="term" value="P:asexual sporulation"/>
    <property type="evidence" value="ECO:0007669"/>
    <property type="project" value="InterPro"/>
</dbReference>
<evidence type="ECO:0000313" key="2">
    <source>
        <dbReference type="EMBL" id="QCT07896.1"/>
    </source>
</evidence>
<feature type="transmembrane region" description="Helical" evidence="1">
    <location>
        <begin position="33"/>
        <end position="52"/>
    </location>
</feature>
<name>A0A4P8XXI6_9FIRM</name>
<dbReference type="Pfam" id="PF03419">
    <property type="entry name" value="Peptidase_U4"/>
    <property type="match status" value="1"/>
</dbReference>
<evidence type="ECO:0000313" key="3">
    <source>
        <dbReference type="Proteomes" id="UP000301475"/>
    </source>
</evidence>
<dbReference type="GO" id="GO:0006508">
    <property type="term" value="P:proteolysis"/>
    <property type="evidence" value="ECO:0007669"/>
    <property type="project" value="InterPro"/>
</dbReference>
<dbReference type="GO" id="GO:0004190">
    <property type="term" value="F:aspartic-type endopeptidase activity"/>
    <property type="evidence" value="ECO:0007669"/>
    <property type="project" value="InterPro"/>
</dbReference>
<feature type="transmembrane region" description="Helical" evidence="1">
    <location>
        <begin position="121"/>
        <end position="144"/>
    </location>
</feature>
<accession>A0A4P8XXI6</accession>
<feature type="transmembrane region" description="Helical" evidence="1">
    <location>
        <begin position="58"/>
        <end position="78"/>
    </location>
</feature>
<evidence type="ECO:0008006" key="4">
    <source>
        <dbReference type="Google" id="ProtNLM"/>
    </source>
</evidence>
<evidence type="ECO:0000256" key="1">
    <source>
        <dbReference type="SAM" id="Phobius"/>
    </source>
</evidence>
<proteinExistence type="predicted"/>
<feature type="transmembrane region" description="Helical" evidence="1">
    <location>
        <begin position="90"/>
        <end position="109"/>
    </location>
</feature>
<dbReference type="Proteomes" id="UP000301475">
    <property type="component" value="Chromosome"/>
</dbReference>
<keyword evidence="1" id="KW-1133">Transmembrane helix</keyword>
<dbReference type="InterPro" id="IPR005081">
    <property type="entry name" value="SpoIIGA"/>
</dbReference>
<protein>
    <recommendedName>
        <fullName evidence="4">Sporulation sigma-E factor-processing peptidase</fullName>
    </recommendedName>
</protein>
<organism evidence="2 3">
    <name type="scientific">Ruminococcus bovis</name>
    <dbReference type="NCBI Taxonomy" id="2564099"/>
    <lineage>
        <taxon>Bacteria</taxon>
        <taxon>Bacillati</taxon>
        <taxon>Bacillota</taxon>
        <taxon>Clostridia</taxon>
        <taxon>Eubacteriales</taxon>
        <taxon>Oscillospiraceae</taxon>
        <taxon>Ruminococcus</taxon>
    </lineage>
</organism>
<dbReference type="KEGG" id="ruj:E5Z56_11255"/>
<dbReference type="AlphaFoldDB" id="A0A4P8XXI6"/>
<dbReference type="RefSeq" id="WP_138157870.1">
    <property type="nucleotide sequence ID" value="NZ_CP039381.1"/>
</dbReference>
<reference evidence="2 3" key="1">
    <citation type="submission" date="2019-04" db="EMBL/GenBank/DDBJ databases">
        <authorList>
            <person name="Embree M."/>
            <person name="Gaffney J.R."/>
        </authorList>
    </citation>
    <scope>NUCLEOTIDE SEQUENCE [LARGE SCALE GENOMIC DNA]</scope>
    <source>
        <strain evidence="2 3">JE7A12</strain>
    </source>
</reference>
<keyword evidence="1" id="KW-0812">Transmembrane</keyword>
<gene>
    <name evidence="2" type="ORF">E5Z56_11255</name>
</gene>
<dbReference type="EMBL" id="CP039381">
    <property type="protein sequence ID" value="QCT07896.1"/>
    <property type="molecule type" value="Genomic_DNA"/>
</dbReference>
<sequence>MTIYIDTLIFSNTIIDYLLLSITTKILKINYKLYRIILGSLFGGISSLTILLPWGNFLFNFVVKLTIISITILISFGYKDKMTFGKRTFVLFLITSLFSGLILFMLSIIKSDFIMIKNNIVYFNISPILLIIFTTISYFILSIIEKIRIDRKDLIHKITFIFNENKYSFLSKYDTCCNIKEPFSGNEAILVERELINTIIVPEGKIRIIPFNSLGGEGLIEGFLPDELYIDNIRIEKQVYIGITNNIFKNEVKSIFNYKNICE</sequence>
<keyword evidence="3" id="KW-1185">Reference proteome</keyword>
<dbReference type="OrthoDB" id="2690199at2"/>
<keyword evidence="1" id="KW-0472">Membrane</keyword>